<dbReference type="InterPro" id="IPR011059">
    <property type="entry name" value="Metal-dep_hydrolase_composite"/>
</dbReference>
<dbReference type="InterPro" id="IPR013108">
    <property type="entry name" value="Amidohydro_3"/>
</dbReference>
<dbReference type="SUPFAM" id="SSF51556">
    <property type="entry name" value="Metallo-dependent hydrolases"/>
    <property type="match status" value="1"/>
</dbReference>
<feature type="domain" description="Amidohydrolase 3" evidence="1">
    <location>
        <begin position="292"/>
        <end position="361"/>
    </location>
</feature>
<proteinExistence type="predicted"/>
<organism evidence="2">
    <name type="scientific">Bionectria ochroleuca</name>
    <name type="common">Gliocladium roseum</name>
    <dbReference type="NCBI Taxonomy" id="29856"/>
    <lineage>
        <taxon>Eukaryota</taxon>
        <taxon>Fungi</taxon>
        <taxon>Dikarya</taxon>
        <taxon>Ascomycota</taxon>
        <taxon>Pezizomycotina</taxon>
        <taxon>Sordariomycetes</taxon>
        <taxon>Hypocreomycetidae</taxon>
        <taxon>Hypocreales</taxon>
        <taxon>Bionectriaceae</taxon>
        <taxon>Clonostachys</taxon>
    </lineage>
</organism>
<dbReference type="InterPro" id="IPR032466">
    <property type="entry name" value="Metal_Hydrolase"/>
</dbReference>
<dbReference type="Pfam" id="PF07969">
    <property type="entry name" value="Amidohydro_3"/>
    <property type="match status" value="2"/>
</dbReference>
<sequence length="369" mass="40866">MAGSLLRPGYVIPGLWDGHGHLLQYGEFLHSVDLFGCESLEDVRTRVKEYLNANPDAGSKDHWLRGVGWDQTAYGRMPTAADVEQDPLLKGKYLMLDRIDVHCVWVSQSVLDLLPSDLPEIPGGEIVRDPGMGVFCDNAMDYITKLWPKPSDEFKAKTVKTAMAKLNQVGLVGMHDAGATPSTHRLYQKLAKTDDWTVRVYGMLECDKRNSFCPDEAAQIHDPDFKFTVRSVKLFGDGALGSWGSAMLEPYTDHPWTSGSLLINASALTQVAKNPHTGKGPSAADPDLGFLPDEILSLRETLLGFTRSPAYAAFLEAKAGVIREGAFADWVVLDEPLDRLSFEDLRTLKVKETWVAGRRVYSRDDTNLP</sequence>
<protein>
    <recommendedName>
        <fullName evidence="1">Amidohydrolase 3 domain-containing protein</fullName>
    </recommendedName>
</protein>
<dbReference type="EMBL" id="CDPU01000009">
    <property type="protein sequence ID" value="CEO47898.1"/>
    <property type="molecule type" value="Genomic_DNA"/>
</dbReference>
<dbReference type="SUPFAM" id="SSF51338">
    <property type="entry name" value="Composite domain of metallo-dependent hydrolases"/>
    <property type="match status" value="1"/>
</dbReference>
<reference evidence="2" key="1">
    <citation type="submission" date="2015-01" db="EMBL/GenBank/DDBJ databases">
        <authorList>
            <person name="Durling Mikael"/>
        </authorList>
    </citation>
    <scope>NUCLEOTIDE SEQUENCE</scope>
</reference>
<name>A0A0B7JS91_BIOOC</name>
<dbReference type="PANTHER" id="PTHR22642:SF2">
    <property type="entry name" value="PROTEIN LONG AFTER FAR-RED 3"/>
    <property type="match status" value="1"/>
</dbReference>
<dbReference type="Gene3D" id="3.20.20.140">
    <property type="entry name" value="Metal-dependent hydrolases"/>
    <property type="match status" value="1"/>
</dbReference>
<accession>A0A0B7JS91</accession>
<feature type="domain" description="Amidohydrolase 3" evidence="1">
    <location>
        <begin position="9"/>
        <end position="258"/>
    </location>
</feature>
<dbReference type="AlphaFoldDB" id="A0A0B7JS91"/>
<evidence type="ECO:0000313" key="2">
    <source>
        <dbReference type="EMBL" id="CEO47898.1"/>
    </source>
</evidence>
<gene>
    <name evidence="2" type="ORF">BN869_000003954_1</name>
</gene>
<dbReference type="GO" id="GO:0016810">
    <property type="term" value="F:hydrolase activity, acting on carbon-nitrogen (but not peptide) bonds"/>
    <property type="evidence" value="ECO:0007669"/>
    <property type="project" value="InterPro"/>
</dbReference>
<evidence type="ECO:0000259" key="1">
    <source>
        <dbReference type="Pfam" id="PF07969"/>
    </source>
</evidence>
<dbReference type="Gene3D" id="3.10.310.70">
    <property type="match status" value="1"/>
</dbReference>
<dbReference type="PANTHER" id="PTHR22642">
    <property type="entry name" value="IMIDAZOLONEPROPIONASE"/>
    <property type="match status" value="1"/>
</dbReference>